<evidence type="ECO:0000313" key="4">
    <source>
        <dbReference type="Proteomes" id="UP000322699"/>
    </source>
</evidence>
<dbReference type="PROSITE" id="PS51737">
    <property type="entry name" value="RECOMBINASE_DNA_BIND"/>
    <property type="match status" value="1"/>
</dbReference>
<dbReference type="InterPro" id="IPR036162">
    <property type="entry name" value="Resolvase-like_N_sf"/>
</dbReference>
<evidence type="ECO:0000259" key="2">
    <source>
        <dbReference type="PROSITE" id="PS51737"/>
    </source>
</evidence>
<dbReference type="SMART" id="SM00857">
    <property type="entry name" value="Resolvase"/>
    <property type="match status" value="1"/>
</dbReference>
<dbReference type="CDD" id="cd00338">
    <property type="entry name" value="Ser_Recombinase"/>
    <property type="match status" value="1"/>
</dbReference>
<gene>
    <name evidence="3" type="ORF">LF1_08380</name>
</gene>
<proteinExistence type="predicted"/>
<dbReference type="InterPro" id="IPR011109">
    <property type="entry name" value="DNA_bind_recombinase_dom"/>
</dbReference>
<dbReference type="RefSeq" id="WP_162273238.1">
    <property type="nucleotide sequence ID" value="NZ_LWSK01000156.1"/>
</dbReference>
<dbReference type="AlphaFoldDB" id="A0A5B1CDP6"/>
<organism evidence="3 4">
    <name type="scientific">Rubripirellula obstinata</name>
    <dbReference type="NCBI Taxonomy" id="406547"/>
    <lineage>
        <taxon>Bacteria</taxon>
        <taxon>Pseudomonadati</taxon>
        <taxon>Planctomycetota</taxon>
        <taxon>Planctomycetia</taxon>
        <taxon>Pirellulales</taxon>
        <taxon>Pirellulaceae</taxon>
        <taxon>Rubripirellula</taxon>
    </lineage>
</organism>
<protein>
    <recommendedName>
        <fullName evidence="5">DNA-invertase hin</fullName>
    </recommendedName>
</protein>
<dbReference type="InterPro" id="IPR038109">
    <property type="entry name" value="DNA_bind_recomb_sf"/>
</dbReference>
<dbReference type="InterPro" id="IPR025827">
    <property type="entry name" value="Zn_ribbon_recom_dom"/>
</dbReference>
<dbReference type="Pfam" id="PF07508">
    <property type="entry name" value="Recombinase"/>
    <property type="match status" value="1"/>
</dbReference>
<dbReference type="PANTHER" id="PTHR30461:SF23">
    <property type="entry name" value="DNA RECOMBINASE-RELATED"/>
    <property type="match status" value="1"/>
</dbReference>
<dbReference type="Gene3D" id="3.40.50.1390">
    <property type="entry name" value="Resolvase, N-terminal catalytic domain"/>
    <property type="match status" value="1"/>
</dbReference>
<dbReference type="Pfam" id="PF13408">
    <property type="entry name" value="Zn_ribbon_recom"/>
    <property type="match status" value="1"/>
</dbReference>
<dbReference type="PROSITE" id="PS51736">
    <property type="entry name" value="RECOMBINASES_3"/>
    <property type="match status" value="1"/>
</dbReference>
<evidence type="ECO:0000313" key="3">
    <source>
        <dbReference type="EMBL" id="KAA1258322.1"/>
    </source>
</evidence>
<evidence type="ECO:0008006" key="5">
    <source>
        <dbReference type="Google" id="ProtNLM"/>
    </source>
</evidence>
<comment type="caution">
    <text evidence="3">The sequence shown here is derived from an EMBL/GenBank/DDBJ whole genome shotgun (WGS) entry which is preliminary data.</text>
</comment>
<accession>A0A5B1CDP6</accession>
<dbReference type="GO" id="GO:0000150">
    <property type="term" value="F:DNA strand exchange activity"/>
    <property type="evidence" value="ECO:0007669"/>
    <property type="project" value="InterPro"/>
</dbReference>
<evidence type="ECO:0000259" key="1">
    <source>
        <dbReference type="PROSITE" id="PS51736"/>
    </source>
</evidence>
<dbReference type="SUPFAM" id="SSF53041">
    <property type="entry name" value="Resolvase-like"/>
    <property type="match status" value="1"/>
</dbReference>
<dbReference type="InterPro" id="IPR006119">
    <property type="entry name" value="Resolv_N"/>
</dbReference>
<feature type="domain" description="Recombinase" evidence="2">
    <location>
        <begin position="178"/>
        <end position="286"/>
    </location>
</feature>
<sequence>MSFSLFVKKGDESEAERGSMCDTVTAIYARQSRRRGQAYSSCENQIDLCRSLASQRKWLVTHVFSDEGQSSETLDRPQLSRLVAEVEAGKINRLVVYSIDRLSRRLADFGRLLQLFEKHNVELVVVTDPNYSDTAAGRLMTNIVAAASEFQQDLTRERMADMRSAYKRVGKRVAGRVPFGYRAESVTKQLVVDPVQSVAVRDFFALASKGSRPSELAGLANQSHWKDQNGNVGKWTPRRILKLLSNRVYVGEIPDGDSTLPGAHQAIVSVAAFDAVQRELISRRTQQSPRGERRARGGHKHAGLLGLLVCGGCHRPMSTSISHRGPVRYLYYRCRSNAGGVAPCPGVNIGVYELERFVCTVITDVEDISSEIPLELREHWKQIDQRQLQTDLPRIVEKVIYHHGSGELTIELDDDRLHSLAAGLTESPERTDSESL</sequence>
<dbReference type="Proteomes" id="UP000322699">
    <property type="component" value="Unassembled WGS sequence"/>
</dbReference>
<dbReference type="GO" id="GO:0003677">
    <property type="term" value="F:DNA binding"/>
    <property type="evidence" value="ECO:0007669"/>
    <property type="project" value="InterPro"/>
</dbReference>
<dbReference type="EMBL" id="VRLW01000001">
    <property type="protein sequence ID" value="KAA1258322.1"/>
    <property type="molecule type" value="Genomic_DNA"/>
</dbReference>
<name>A0A5B1CDP6_9BACT</name>
<feature type="domain" description="Resolvase/invertase-type recombinase catalytic" evidence="1">
    <location>
        <begin position="24"/>
        <end position="170"/>
    </location>
</feature>
<reference evidence="3 4" key="1">
    <citation type="submission" date="2019-08" db="EMBL/GenBank/DDBJ databases">
        <title>Deep-cultivation of Planctomycetes and their phenomic and genomic characterization uncovers novel biology.</title>
        <authorList>
            <person name="Wiegand S."/>
            <person name="Jogler M."/>
            <person name="Boedeker C."/>
            <person name="Pinto D."/>
            <person name="Vollmers J."/>
            <person name="Rivas-Marin E."/>
            <person name="Kohn T."/>
            <person name="Peeters S.H."/>
            <person name="Heuer A."/>
            <person name="Rast P."/>
            <person name="Oberbeckmann S."/>
            <person name="Bunk B."/>
            <person name="Jeske O."/>
            <person name="Meyerdierks A."/>
            <person name="Storesund J.E."/>
            <person name="Kallscheuer N."/>
            <person name="Luecker S."/>
            <person name="Lage O.M."/>
            <person name="Pohl T."/>
            <person name="Merkel B.J."/>
            <person name="Hornburger P."/>
            <person name="Mueller R.-W."/>
            <person name="Bruemmer F."/>
            <person name="Labrenz M."/>
            <person name="Spormann A.M."/>
            <person name="Op Den Camp H."/>
            <person name="Overmann J."/>
            <person name="Amann R."/>
            <person name="Jetten M.S.M."/>
            <person name="Mascher T."/>
            <person name="Medema M.H."/>
            <person name="Devos D.P."/>
            <person name="Kaster A.-K."/>
            <person name="Ovreas L."/>
            <person name="Rohde M."/>
            <person name="Galperin M.Y."/>
            <person name="Jogler C."/>
        </authorList>
    </citation>
    <scope>NUCLEOTIDE SEQUENCE [LARGE SCALE GENOMIC DNA]</scope>
    <source>
        <strain evidence="3 4">LF1</strain>
    </source>
</reference>
<keyword evidence="4" id="KW-1185">Reference proteome</keyword>
<dbReference type="Gene3D" id="3.90.1750.20">
    <property type="entry name" value="Putative Large Serine Recombinase, Chain B, Domain 2"/>
    <property type="match status" value="1"/>
</dbReference>
<dbReference type="InterPro" id="IPR050639">
    <property type="entry name" value="SSR_resolvase"/>
</dbReference>
<dbReference type="Pfam" id="PF00239">
    <property type="entry name" value="Resolvase"/>
    <property type="match status" value="1"/>
</dbReference>
<dbReference type="PANTHER" id="PTHR30461">
    <property type="entry name" value="DNA-INVERTASE FROM LAMBDOID PROPHAGE"/>
    <property type="match status" value="1"/>
</dbReference>